<dbReference type="HAMAP" id="MF_01285">
    <property type="entry name" value="Riboflavin_kinase"/>
    <property type="match status" value="1"/>
</dbReference>
<evidence type="ECO:0000313" key="20">
    <source>
        <dbReference type="Proteomes" id="UP000060043"/>
    </source>
</evidence>
<feature type="binding site" evidence="16">
    <location>
        <position position="126"/>
    </location>
    <ligand>
        <name>FMN</name>
        <dbReference type="ChEBI" id="CHEBI:58210"/>
    </ligand>
</feature>
<keyword evidence="11 16" id="KW-0460">Magnesium</keyword>
<keyword evidence="9 16" id="KW-0547">Nucleotide-binding</keyword>
<evidence type="ECO:0000256" key="10">
    <source>
        <dbReference type="ARBA" id="ARBA00022777"/>
    </source>
</evidence>
<evidence type="ECO:0000256" key="1">
    <source>
        <dbReference type="ARBA" id="ARBA00005219"/>
    </source>
</evidence>
<comment type="similarity">
    <text evidence="2 16">Belongs to the archaeal riboflavin kinase family.</text>
</comment>
<evidence type="ECO:0000256" key="3">
    <source>
        <dbReference type="ARBA" id="ARBA00011987"/>
    </source>
</evidence>
<dbReference type="Pfam" id="PF01982">
    <property type="entry name" value="CTP-dep_RFKase"/>
    <property type="match status" value="1"/>
</dbReference>
<dbReference type="GO" id="GO:0000287">
    <property type="term" value="F:magnesium ion binding"/>
    <property type="evidence" value="ECO:0007669"/>
    <property type="project" value="UniProtKB-UniRule"/>
</dbReference>
<evidence type="ECO:0000256" key="2">
    <source>
        <dbReference type="ARBA" id="ARBA00006428"/>
    </source>
</evidence>
<evidence type="ECO:0000256" key="5">
    <source>
        <dbReference type="ARBA" id="ARBA00022630"/>
    </source>
</evidence>
<feature type="binding site" evidence="16">
    <location>
        <begin position="38"/>
        <end position="43"/>
    </location>
    <ligand>
        <name>CDP</name>
        <dbReference type="ChEBI" id="CHEBI:58069"/>
    </ligand>
</feature>
<keyword evidence="10 16" id="KW-0418">Kinase</keyword>
<dbReference type="STRING" id="1435377.SUSAZ_06365"/>
<evidence type="ECO:0000256" key="11">
    <source>
        <dbReference type="ARBA" id="ARBA00022842"/>
    </source>
</evidence>
<dbReference type="PaxDb" id="1435377-SUSAZ_06365"/>
<evidence type="ECO:0000256" key="16">
    <source>
        <dbReference type="HAMAP-Rule" id="MF_01285"/>
    </source>
</evidence>
<evidence type="ECO:0000256" key="15">
    <source>
        <dbReference type="ARBA" id="ARBA00047857"/>
    </source>
</evidence>
<comment type="caution">
    <text evidence="16">Lacks conserved residue(s) required for the propagation of feature annotation.</text>
</comment>
<keyword evidence="7 16" id="KW-0808">Transferase</keyword>
<dbReference type="SUPFAM" id="SSF82114">
    <property type="entry name" value="Riboflavin kinase-like"/>
    <property type="match status" value="1"/>
</dbReference>
<evidence type="ECO:0000313" key="21">
    <source>
        <dbReference type="Proteomes" id="UP000065473"/>
    </source>
</evidence>
<dbReference type="EC" id="2.7.1.161" evidence="3 16"/>
<dbReference type="EMBL" id="CP013694">
    <property type="protein sequence ID" value="ALU30474.1"/>
    <property type="molecule type" value="Genomic_DNA"/>
</dbReference>
<dbReference type="PANTHER" id="PTHR40706">
    <property type="entry name" value="RIBOFLAVIN KINASE"/>
    <property type="match status" value="1"/>
</dbReference>
<dbReference type="EMBL" id="CP013695">
    <property type="protein sequence ID" value="ALU31196.1"/>
    <property type="molecule type" value="Genomic_DNA"/>
</dbReference>
<dbReference type="AlphaFoldDB" id="A0A0U3FBC5"/>
<dbReference type="Proteomes" id="UP000065473">
    <property type="component" value="Chromosome"/>
</dbReference>
<evidence type="ECO:0000256" key="7">
    <source>
        <dbReference type="ARBA" id="ARBA00022679"/>
    </source>
</evidence>
<comment type="function">
    <text evidence="16">Catalyzes the CTP-dependent phosphorylation of riboflavin (vitamin B2) to form flavin mononucleotide (FMN).</text>
</comment>
<evidence type="ECO:0000256" key="13">
    <source>
        <dbReference type="ARBA" id="ARBA00030544"/>
    </source>
</evidence>
<dbReference type="Proteomes" id="UP000060043">
    <property type="component" value="Chromosome"/>
</dbReference>
<accession>A0A0U3FBC5</accession>
<evidence type="ECO:0000256" key="6">
    <source>
        <dbReference type="ARBA" id="ARBA00022643"/>
    </source>
</evidence>
<dbReference type="GO" id="GO:0009231">
    <property type="term" value="P:riboflavin biosynthetic process"/>
    <property type="evidence" value="ECO:0007669"/>
    <property type="project" value="InterPro"/>
</dbReference>
<dbReference type="Gene3D" id="2.40.30.30">
    <property type="entry name" value="Riboflavin kinase-like"/>
    <property type="match status" value="1"/>
</dbReference>
<evidence type="ECO:0000313" key="19">
    <source>
        <dbReference type="EMBL" id="ALU31196.1"/>
    </source>
</evidence>
<comment type="catalytic activity">
    <reaction evidence="15 16">
        <text>riboflavin + CTP = CDP + FMN + H(+)</text>
        <dbReference type="Rhea" id="RHEA:25021"/>
        <dbReference type="ChEBI" id="CHEBI:15378"/>
        <dbReference type="ChEBI" id="CHEBI:37563"/>
        <dbReference type="ChEBI" id="CHEBI:57986"/>
        <dbReference type="ChEBI" id="CHEBI:58069"/>
        <dbReference type="ChEBI" id="CHEBI:58210"/>
        <dbReference type="EC" id="2.7.1.161"/>
    </reaction>
</comment>
<dbReference type="GO" id="GO:0009398">
    <property type="term" value="P:FMN biosynthetic process"/>
    <property type="evidence" value="ECO:0007669"/>
    <property type="project" value="UniProtKB-UniRule"/>
</dbReference>
<evidence type="ECO:0000256" key="12">
    <source>
        <dbReference type="ARBA" id="ARBA00029789"/>
    </source>
</evidence>
<proteinExistence type="inferred from homology"/>
<gene>
    <name evidence="16" type="primary">ribK</name>
    <name evidence="18" type="ORF">ATY89_11340</name>
    <name evidence="19" type="ORF">ATZ20_02895</name>
</gene>
<feature type="binding site" evidence="16">
    <location>
        <position position="134"/>
    </location>
    <ligand>
        <name>FMN</name>
        <dbReference type="ChEBI" id="CHEBI:58210"/>
    </ligand>
</feature>
<evidence type="ECO:0000256" key="4">
    <source>
        <dbReference type="ARBA" id="ARBA00017394"/>
    </source>
</evidence>
<sequence>MIKLTDEGEKMLRECAESLVDLFAKNRIVKIKAKVTSGLGEGRIFVSLPYYMEAFNKFLGFQPYPGTLNAVIYDRISMENRLLLDLSRGILIPEHKEPNRVLGSVKAFPASINSVSPVAVVIPTRTTHPKSVVELLSPHKLREKLELEDGDEIEIEVYL</sequence>
<organism evidence="18 21">
    <name type="scientific">Sulfolobus acidocaldarius</name>
    <dbReference type="NCBI Taxonomy" id="2285"/>
    <lineage>
        <taxon>Archaea</taxon>
        <taxon>Thermoproteota</taxon>
        <taxon>Thermoprotei</taxon>
        <taxon>Sulfolobales</taxon>
        <taxon>Sulfolobaceae</taxon>
        <taxon>Sulfolobus</taxon>
    </lineage>
</organism>
<name>A0A0U3FBC5_9CREN</name>
<dbReference type="InterPro" id="IPR023465">
    <property type="entry name" value="Riboflavin_kinase_dom_sf"/>
</dbReference>
<feature type="binding site" evidence="16">
    <location>
        <position position="69"/>
    </location>
    <ligand>
        <name>Mg(2+)</name>
        <dbReference type="ChEBI" id="CHEBI:18420"/>
    </ligand>
</feature>
<dbReference type="GO" id="GO:0008531">
    <property type="term" value="F:riboflavin kinase activity"/>
    <property type="evidence" value="ECO:0007669"/>
    <property type="project" value="InterPro"/>
</dbReference>
<evidence type="ECO:0000256" key="8">
    <source>
        <dbReference type="ARBA" id="ARBA00022723"/>
    </source>
</evidence>
<feature type="binding site" evidence="16">
    <location>
        <position position="67"/>
    </location>
    <ligand>
        <name>Mg(2+)</name>
        <dbReference type="ChEBI" id="CHEBI:18420"/>
    </ligand>
</feature>
<dbReference type="PANTHER" id="PTHR40706:SF1">
    <property type="entry name" value="RIBOFLAVIN KINASE"/>
    <property type="match status" value="1"/>
</dbReference>
<comment type="cofactor">
    <cofactor evidence="16">
        <name>Mg(2+)</name>
        <dbReference type="ChEBI" id="CHEBI:18420"/>
    </cofactor>
    <text evidence="16">Binds 1 Mg(2+) ion per subunit.</text>
</comment>
<keyword evidence="8 16" id="KW-0479">Metal-binding</keyword>
<dbReference type="InterPro" id="IPR023602">
    <property type="entry name" value="Riboflavin_kinase_CTP-dep"/>
</dbReference>
<keyword evidence="6 16" id="KW-0288">FMN</keyword>
<feature type="binding site" evidence="16">
    <location>
        <begin position="139"/>
        <end position="142"/>
    </location>
    <ligand>
        <name>CDP</name>
        <dbReference type="ChEBI" id="CHEBI:58069"/>
    </ligand>
</feature>
<dbReference type="UniPathway" id="UPA00276">
    <property type="reaction ID" value="UER00929"/>
</dbReference>
<evidence type="ECO:0000313" key="18">
    <source>
        <dbReference type="EMBL" id="ALU30474.1"/>
    </source>
</evidence>
<dbReference type="OMA" id="HAEYEDY"/>
<keyword evidence="5 16" id="KW-0285">Flavoprotein</keyword>
<reference evidence="20 21" key="1">
    <citation type="submission" date="2015-12" db="EMBL/GenBank/DDBJ databases">
        <title>A stable core within a dynamic pangenome in Sulfolobus acidocaldarius.</title>
        <authorList>
            <person name="Anderson R."/>
            <person name="Kouris A."/>
            <person name="Seward C."/>
            <person name="Campbell K."/>
            <person name="Whitaker R."/>
        </authorList>
    </citation>
    <scope>NUCLEOTIDE SEQUENCE [LARGE SCALE GENOMIC DNA]</scope>
    <source>
        <strain evidence="18 21">GG12-C01-09</strain>
        <strain evidence="19 20">NG05B_CO5_07</strain>
    </source>
</reference>
<protein>
    <recommendedName>
        <fullName evidence="4 16">Riboflavin kinase</fullName>
        <shortName evidence="16">RFK</shortName>
        <ecNumber evidence="3 16">2.7.1.161</ecNumber>
    </recommendedName>
    <alternativeName>
        <fullName evidence="13 16">CTP-dependent riboflavin kinase</fullName>
    </alternativeName>
    <alternativeName>
        <fullName evidence="14 16">CTP:riboflavin 5'-phosphotransferase</fullName>
    </alternativeName>
    <alternativeName>
        <fullName evidence="12 16">Flavokinase</fullName>
    </alternativeName>
</protein>
<comment type="pathway">
    <text evidence="1 16">Cofactor biosynthesis; FMN biosynthesis; FMN from riboflavin (CTP route): step 1/1.</text>
</comment>
<evidence type="ECO:0000256" key="9">
    <source>
        <dbReference type="ARBA" id="ARBA00022741"/>
    </source>
</evidence>
<dbReference type="InterPro" id="IPR039063">
    <property type="entry name" value="RibK_CTP-dep"/>
</dbReference>
<dbReference type="InterPro" id="IPR023470">
    <property type="entry name" value="Riboflavin_kinase_archaeal"/>
</dbReference>
<feature type="domain" description="Riboflavin kinase" evidence="17">
    <location>
        <begin position="35"/>
        <end position="157"/>
    </location>
</feature>
<dbReference type="GO" id="GO:0000166">
    <property type="term" value="F:nucleotide binding"/>
    <property type="evidence" value="ECO:0007669"/>
    <property type="project" value="UniProtKB-UniRule"/>
</dbReference>
<evidence type="ECO:0000256" key="14">
    <source>
        <dbReference type="ARBA" id="ARBA00033116"/>
    </source>
</evidence>
<evidence type="ECO:0000259" key="17">
    <source>
        <dbReference type="Pfam" id="PF01982"/>
    </source>
</evidence>
<dbReference type="SMR" id="A0A0U3FBC5"/>